<dbReference type="SUPFAM" id="SSF90002">
    <property type="entry name" value="Hypothetical protein YjiA, C-terminal domain"/>
    <property type="match status" value="1"/>
</dbReference>
<accession>A0A0P1GHL6</accession>
<evidence type="ECO:0000256" key="6">
    <source>
        <dbReference type="ARBA" id="ARBA00049117"/>
    </source>
</evidence>
<keyword evidence="1" id="KW-0547">Nucleotide-binding</keyword>
<dbReference type="PANTHER" id="PTHR13748">
    <property type="entry name" value="COBW-RELATED"/>
    <property type="match status" value="1"/>
</dbReference>
<feature type="domain" description="CobW C-terminal" evidence="7">
    <location>
        <begin position="273"/>
        <end position="367"/>
    </location>
</feature>
<dbReference type="InterPro" id="IPR003495">
    <property type="entry name" value="CobW/HypB/UreG_nucleotide-bd"/>
</dbReference>
<dbReference type="PANTHER" id="PTHR13748:SF62">
    <property type="entry name" value="COBW DOMAIN-CONTAINING PROTEIN"/>
    <property type="match status" value="1"/>
</dbReference>
<dbReference type="AlphaFoldDB" id="A0A0P1GHL6"/>
<comment type="similarity">
    <text evidence="4">Belongs to the SIMIBI class G3E GTPase family. ZNG1 subfamily.</text>
</comment>
<dbReference type="CDD" id="cd03112">
    <property type="entry name" value="CobW-like"/>
    <property type="match status" value="1"/>
</dbReference>
<dbReference type="InterPro" id="IPR027417">
    <property type="entry name" value="P-loop_NTPase"/>
</dbReference>
<dbReference type="STRING" id="928856.SAMN04488049_13110"/>
<dbReference type="RefSeq" id="WP_058288398.1">
    <property type="nucleotide sequence ID" value="NZ_CYSD01000009.1"/>
</dbReference>
<evidence type="ECO:0000259" key="7">
    <source>
        <dbReference type="SMART" id="SM00833"/>
    </source>
</evidence>
<proteinExistence type="inferred from homology"/>
<dbReference type="GO" id="GO:0016787">
    <property type="term" value="F:hydrolase activity"/>
    <property type="evidence" value="ECO:0007669"/>
    <property type="project" value="UniProtKB-KW"/>
</dbReference>
<dbReference type="SMART" id="SM00833">
    <property type="entry name" value="CobW_C"/>
    <property type="match status" value="1"/>
</dbReference>
<dbReference type="EMBL" id="CYSD01000009">
    <property type="protein sequence ID" value="CUH75130.1"/>
    <property type="molecule type" value="Genomic_DNA"/>
</dbReference>
<dbReference type="InterPro" id="IPR036627">
    <property type="entry name" value="CobW-likC_sf"/>
</dbReference>
<reference evidence="8 9" key="1">
    <citation type="submission" date="2015-09" db="EMBL/GenBank/DDBJ databases">
        <authorList>
            <consortium name="Swine Surveillance"/>
        </authorList>
    </citation>
    <scope>NUCLEOTIDE SEQUENCE [LARGE SCALE GENOMIC DNA]</scope>
    <source>
        <strain evidence="8 9">CECT 7557</strain>
    </source>
</reference>
<evidence type="ECO:0000256" key="2">
    <source>
        <dbReference type="ARBA" id="ARBA00022801"/>
    </source>
</evidence>
<organism evidence="8 9">
    <name type="scientific">Tritonibacter multivorans</name>
    <dbReference type="NCBI Taxonomy" id="928856"/>
    <lineage>
        <taxon>Bacteria</taxon>
        <taxon>Pseudomonadati</taxon>
        <taxon>Pseudomonadota</taxon>
        <taxon>Alphaproteobacteria</taxon>
        <taxon>Rhodobacterales</taxon>
        <taxon>Paracoccaceae</taxon>
        <taxon>Tritonibacter</taxon>
    </lineage>
</organism>
<keyword evidence="9" id="KW-1185">Reference proteome</keyword>
<evidence type="ECO:0000313" key="8">
    <source>
        <dbReference type="EMBL" id="CUH75130.1"/>
    </source>
</evidence>
<dbReference type="InterPro" id="IPR011629">
    <property type="entry name" value="CobW-like_C"/>
</dbReference>
<evidence type="ECO:0000313" key="9">
    <source>
        <dbReference type="Proteomes" id="UP000052022"/>
    </source>
</evidence>
<dbReference type="OrthoDB" id="9808822at2"/>
<name>A0A0P1GHL6_9RHOB</name>
<evidence type="ECO:0000256" key="5">
    <source>
        <dbReference type="ARBA" id="ARBA00045658"/>
    </source>
</evidence>
<gene>
    <name evidence="8" type="primary">yjiA_1</name>
    <name evidence="8" type="ORF">TRM7557_00235</name>
</gene>
<dbReference type="Gene3D" id="3.40.50.300">
    <property type="entry name" value="P-loop containing nucleotide triphosphate hydrolases"/>
    <property type="match status" value="1"/>
</dbReference>
<dbReference type="Pfam" id="PF07683">
    <property type="entry name" value="CobW_C"/>
    <property type="match status" value="1"/>
</dbReference>
<sequence length="391" mass="41945">MTKPQTPPQTPPETRLPVTLLTGFLGAGKSTLLNKVLAHPDTGNVAVIVNEFGEVGLDNDLIESSGDEVILLSSGCICCSMRGDLANTIADLLQRREDGAISFDRVVIETTGLADPAPIQQTLLMDHYLAAHTRMDGVVTLADCANGPKTLDDNFEAVSQAATADLILLSKTDLVTAAEVAAFKTRLEGLNPTARIENAGEIAKAPARIWGLSGVRRDVTSGDALAWMARPAPDTSALAGLPGFDRTPDPLANLSGFAPAPVTAEFSPHDARIGSASIVLEQPLKDAVFDNWLDTLISLKGADILRVKGIVFLEGIETPFVFHGVQHIFDLPVPLENWPKGDTTTRIVVIARDMSHPELQRSLDMLRATQVDKPAPAVFPGWQEREAENWT</sequence>
<evidence type="ECO:0000256" key="3">
    <source>
        <dbReference type="ARBA" id="ARBA00023186"/>
    </source>
</evidence>
<protein>
    <submittedName>
        <fullName evidence="8">Putative GTP-binding protein YjiA</fullName>
    </submittedName>
</protein>
<keyword evidence="3" id="KW-0143">Chaperone</keyword>
<dbReference type="GO" id="GO:0000166">
    <property type="term" value="F:nucleotide binding"/>
    <property type="evidence" value="ECO:0007669"/>
    <property type="project" value="UniProtKB-KW"/>
</dbReference>
<evidence type="ECO:0000256" key="1">
    <source>
        <dbReference type="ARBA" id="ARBA00022741"/>
    </source>
</evidence>
<dbReference type="Gene3D" id="3.30.1220.10">
    <property type="entry name" value="CobW-like, C-terminal domain"/>
    <property type="match status" value="1"/>
</dbReference>
<dbReference type="GO" id="GO:0005737">
    <property type="term" value="C:cytoplasm"/>
    <property type="evidence" value="ECO:0007669"/>
    <property type="project" value="TreeGrafter"/>
</dbReference>
<dbReference type="SUPFAM" id="SSF52540">
    <property type="entry name" value="P-loop containing nucleoside triphosphate hydrolases"/>
    <property type="match status" value="1"/>
</dbReference>
<dbReference type="InterPro" id="IPR051316">
    <property type="entry name" value="Zinc-reg_GTPase_activator"/>
</dbReference>
<dbReference type="Proteomes" id="UP000052022">
    <property type="component" value="Unassembled WGS sequence"/>
</dbReference>
<dbReference type="Pfam" id="PF02492">
    <property type="entry name" value="cobW"/>
    <property type="match status" value="1"/>
</dbReference>
<evidence type="ECO:0000256" key="4">
    <source>
        <dbReference type="ARBA" id="ARBA00034320"/>
    </source>
</evidence>
<keyword evidence="2" id="KW-0378">Hydrolase</keyword>
<comment type="function">
    <text evidence="5">Zinc chaperone that directly transfers zinc cofactor to target proteins, thereby activating them. Zinc is transferred from the CXCC motif in the GTPase domain to the zinc binding site in target proteins in a process requiring GTP hydrolysis.</text>
</comment>
<comment type="catalytic activity">
    <reaction evidence="6">
        <text>GTP + H2O = GDP + phosphate + H(+)</text>
        <dbReference type="Rhea" id="RHEA:19669"/>
        <dbReference type="ChEBI" id="CHEBI:15377"/>
        <dbReference type="ChEBI" id="CHEBI:15378"/>
        <dbReference type="ChEBI" id="CHEBI:37565"/>
        <dbReference type="ChEBI" id="CHEBI:43474"/>
        <dbReference type="ChEBI" id="CHEBI:58189"/>
    </reaction>
    <physiologicalReaction direction="left-to-right" evidence="6">
        <dbReference type="Rhea" id="RHEA:19670"/>
    </physiologicalReaction>
</comment>